<evidence type="ECO:0000256" key="6">
    <source>
        <dbReference type="ARBA" id="ARBA00022840"/>
    </source>
</evidence>
<dbReference type="OrthoDB" id="39350at2"/>
<dbReference type="CDD" id="cd03215">
    <property type="entry name" value="ABC_Carb_Monos_II"/>
    <property type="match status" value="1"/>
</dbReference>
<dbReference type="SUPFAM" id="SSF52540">
    <property type="entry name" value="P-loop containing nucleoside triphosphate hydrolases"/>
    <property type="match status" value="2"/>
</dbReference>
<dbReference type="PROSITE" id="PS00211">
    <property type="entry name" value="ABC_TRANSPORTER_1"/>
    <property type="match status" value="1"/>
</dbReference>
<dbReference type="EMBL" id="SOEY01000033">
    <property type="protein sequence ID" value="TFB68636.1"/>
    <property type="molecule type" value="Genomic_DNA"/>
</dbReference>
<evidence type="ECO:0000256" key="4">
    <source>
        <dbReference type="ARBA" id="ARBA00022737"/>
    </source>
</evidence>
<keyword evidence="8" id="KW-0472">Membrane</keyword>
<feature type="domain" description="ABC transporter" evidence="9">
    <location>
        <begin position="11"/>
        <end position="245"/>
    </location>
</feature>
<dbReference type="InterPro" id="IPR003593">
    <property type="entry name" value="AAA+_ATPase"/>
</dbReference>
<evidence type="ECO:0000313" key="10">
    <source>
        <dbReference type="EMBL" id="TFB68636.1"/>
    </source>
</evidence>
<organism evidence="10 11">
    <name type="scientific">Cryobacterium glaciale</name>
    <dbReference type="NCBI Taxonomy" id="1259145"/>
    <lineage>
        <taxon>Bacteria</taxon>
        <taxon>Bacillati</taxon>
        <taxon>Actinomycetota</taxon>
        <taxon>Actinomycetes</taxon>
        <taxon>Micrococcales</taxon>
        <taxon>Microbacteriaceae</taxon>
        <taxon>Cryobacterium</taxon>
    </lineage>
</organism>
<accession>A0A4R8UPC5</accession>
<evidence type="ECO:0000256" key="5">
    <source>
        <dbReference type="ARBA" id="ARBA00022741"/>
    </source>
</evidence>
<evidence type="ECO:0000256" key="8">
    <source>
        <dbReference type="ARBA" id="ARBA00023136"/>
    </source>
</evidence>
<dbReference type="AlphaFoldDB" id="A0A4R8UPC5"/>
<sequence length="497" mass="52763">MSDSHTSIAVIEARGLVKRFPGVVALAGMDFELQAGEVHCLVGENGAGKSTLIKILSGFYVPDEGGVYVDGEPMQANTAAAKAAGIATIHQEHNLVPNLSVAENILLGDWGGKSGIVSKQAVRARAKSALDQVAPGIDLNAPAMALSTGEGQMVEIARAIAQDARVVIMDEPTTALADHDVAKLFTLVNDLRARGLAILYVSHKLEEVFELADKITVIRDGQTVASSVPAAQLNTQSVVRLMVGDNVNMYEHVPRQRGEVVLEARGLSRAGAFADVDLQVHAGEIVGLAGLIGAGRTEVARCIYGADRLEKGVVYLDGKKLTLRGARSGINAGIALVPEERKQQGIIPGLSVRENTTLSLLKQVSHWGILKLGIERKLAQKYIGDLSIKTPTAETSIRSLSGGNQQKVIIARCLASNPRVLILDEPTKGIDIGAKAEIHRLIEQLARTGVAVLIISSELPELLALSDRVVVMRRGRIVGELDRAAATKENVMSYAAA</sequence>
<keyword evidence="2" id="KW-0813">Transport</keyword>
<dbReference type="PROSITE" id="PS50893">
    <property type="entry name" value="ABC_TRANSPORTER_2"/>
    <property type="match status" value="2"/>
</dbReference>
<evidence type="ECO:0000313" key="11">
    <source>
        <dbReference type="Proteomes" id="UP000298173"/>
    </source>
</evidence>
<name>A0A4R8UPC5_9MICO</name>
<keyword evidence="3" id="KW-1003">Cell membrane</keyword>
<comment type="subcellular location">
    <subcellularLocation>
        <location evidence="1">Cell membrane</location>
        <topology evidence="1">Peripheral membrane protein</topology>
    </subcellularLocation>
</comment>
<dbReference type="PANTHER" id="PTHR43790:SF9">
    <property type="entry name" value="GALACTOFURANOSE TRANSPORTER ATP-BINDING PROTEIN YTFR"/>
    <property type="match status" value="1"/>
</dbReference>
<dbReference type="Proteomes" id="UP000298173">
    <property type="component" value="Unassembled WGS sequence"/>
</dbReference>
<dbReference type="InterPro" id="IPR027417">
    <property type="entry name" value="P-loop_NTPase"/>
</dbReference>
<keyword evidence="5" id="KW-0547">Nucleotide-binding</keyword>
<keyword evidence="7" id="KW-1278">Translocase</keyword>
<dbReference type="Pfam" id="PF00005">
    <property type="entry name" value="ABC_tran"/>
    <property type="match status" value="2"/>
</dbReference>
<evidence type="ECO:0000256" key="3">
    <source>
        <dbReference type="ARBA" id="ARBA00022475"/>
    </source>
</evidence>
<proteinExistence type="predicted"/>
<dbReference type="InterPro" id="IPR017871">
    <property type="entry name" value="ABC_transporter-like_CS"/>
</dbReference>
<keyword evidence="6 10" id="KW-0067">ATP-binding</keyword>
<dbReference type="FunFam" id="3.40.50.300:FF:000127">
    <property type="entry name" value="Ribose import ATP-binding protein RbsA"/>
    <property type="match status" value="1"/>
</dbReference>
<feature type="domain" description="ABC transporter" evidence="9">
    <location>
        <begin position="256"/>
        <end position="497"/>
    </location>
</feature>
<comment type="caution">
    <text evidence="10">The sequence shown here is derived from an EMBL/GenBank/DDBJ whole genome shotgun (WGS) entry which is preliminary data.</text>
</comment>
<dbReference type="InterPro" id="IPR050107">
    <property type="entry name" value="ABC_carbohydrate_import_ATPase"/>
</dbReference>
<keyword evidence="4" id="KW-0677">Repeat</keyword>
<evidence type="ECO:0000256" key="7">
    <source>
        <dbReference type="ARBA" id="ARBA00022967"/>
    </source>
</evidence>
<keyword evidence="11" id="KW-1185">Reference proteome</keyword>
<protein>
    <submittedName>
        <fullName evidence="10">Sugar ABC transporter ATP-binding protein</fullName>
    </submittedName>
</protein>
<dbReference type="InterPro" id="IPR003439">
    <property type="entry name" value="ABC_transporter-like_ATP-bd"/>
</dbReference>
<evidence type="ECO:0000259" key="9">
    <source>
        <dbReference type="PROSITE" id="PS50893"/>
    </source>
</evidence>
<reference evidence="10 11" key="1">
    <citation type="submission" date="2019-03" db="EMBL/GenBank/DDBJ databases">
        <title>Genomics of glacier-inhabiting Cryobacterium strains.</title>
        <authorList>
            <person name="Liu Q."/>
            <person name="Xin Y.-H."/>
        </authorList>
    </citation>
    <scope>NUCLEOTIDE SEQUENCE [LARGE SCALE GENOMIC DNA]</scope>
    <source>
        <strain evidence="10 11">HLT2-23</strain>
    </source>
</reference>
<dbReference type="GO" id="GO:0016887">
    <property type="term" value="F:ATP hydrolysis activity"/>
    <property type="evidence" value="ECO:0007669"/>
    <property type="project" value="InterPro"/>
</dbReference>
<dbReference type="RefSeq" id="WP_134504428.1">
    <property type="nucleotide sequence ID" value="NZ_SOEY01000033.1"/>
</dbReference>
<dbReference type="PANTHER" id="PTHR43790">
    <property type="entry name" value="CARBOHYDRATE TRANSPORT ATP-BINDING PROTEIN MG119-RELATED"/>
    <property type="match status" value="1"/>
</dbReference>
<evidence type="ECO:0000256" key="2">
    <source>
        <dbReference type="ARBA" id="ARBA00022448"/>
    </source>
</evidence>
<evidence type="ECO:0000256" key="1">
    <source>
        <dbReference type="ARBA" id="ARBA00004202"/>
    </source>
</evidence>
<dbReference type="SMART" id="SM00382">
    <property type="entry name" value="AAA"/>
    <property type="match status" value="2"/>
</dbReference>
<gene>
    <name evidence="10" type="ORF">E3O06_16250</name>
</gene>
<dbReference type="GO" id="GO:0005886">
    <property type="term" value="C:plasma membrane"/>
    <property type="evidence" value="ECO:0007669"/>
    <property type="project" value="UniProtKB-SubCell"/>
</dbReference>
<dbReference type="CDD" id="cd03216">
    <property type="entry name" value="ABC_Carb_Monos_I"/>
    <property type="match status" value="1"/>
</dbReference>
<dbReference type="GO" id="GO:0005524">
    <property type="term" value="F:ATP binding"/>
    <property type="evidence" value="ECO:0007669"/>
    <property type="project" value="UniProtKB-KW"/>
</dbReference>
<dbReference type="Gene3D" id="3.40.50.300">
    <property type="entry name" value="P-loop containing nucleotide triphosphate hydrolases"/>
    <property type="match status" value="2"/>
</dbReference>